<dbReference type="AlphaFoldDB" id="A0A0M0BV55"/>
<dbReference type="EMBL" id="LFWV01000013">
    <property type="protein sequence ID" value="KON32056.1"/>
    <property type="molecule type" value="Genomic_DNA"/>
</dbReference>
<reference evidence="2" key="1">
    <citation type="submission" date="2015-06" db="EMBL/GenBank/DDBJ databases">
        <title>New insights into the roles of widespread benthic archaea in carbon and nitrogen cycling.</title>
        <authorList>
            <person name="Lazar C.S."/>
            <person name="Baker B.J."/>
            <person name="Seitz K.W."/>
            <person name="Hyde A.S."/>
            <person name="Dick G.J."/>
            <person name="Hinrichs K.-U."/>
            <person name="Teske A.P."/>
        </authorList>
    </citation>
    <scope>NUCLEOTIDE SEQUENCE [LARGE SCALE GENOMIC DNA]</scope>
</reference>
<accession>A0A0M0BV55</accession>
<dbReference type="PATRIC" id="fig|1685125.3.peg.312"/>
<protein>
    <submittedName>
        <fullName evidence="1">Uncharacterized protein</fullName>
    </submittedName>
</protein>
<dbReference type="Proteomes" id="UP000054016">
    <property type="component" value="Unassembled WGS sequence"/>
</dbReference>
<name>A0A0M0BV55_9ARCH</name>
<organism evidence="1 2">
    <name type="scientific">miscellaneous Crenarchaeota group-1 archaeon SG8-32-3</name>
    <dbReference type="NCBI Taxonomy" id="1685125"/>
    <lineage>
        <taxon>Archaea</taxon>
        <taxon>Candidatus Bathyarchaeota</taxon>
        <taxon>MCG-1</taxon>
    </lineage>
</organism>
<gene>
    <name evidence="1" type="ORF">AC478_01400</name>
</gene>
<sequence length="255" mass="27162">MKQFVVTPSAGKRLIAKALVAHPTVTKALKNGTLVIIAGTTNGYVAEEILKSLGVTDNFSRKRFFRGVTLPPILEVTSEGRLSDESKFPGDVVITKGKWRKGKTIVDVIDELKEGDVILKGANAVDLQRKQAAILIGHPKAGTIAVALQAVLGRRVQLIIPIGLEKRVTTDLFCLAEKVNRPDAEGIRLFPTPGEVFTEIEAVQLLTGATAELISAGGISGAEGSCWLAITGTQEQEKAAEKLVTSIALEPAFSL</sequence>
<evidence type="ECO:0000313" key="1">
    <source>
        <dbReference type="EMBL" id="KON32056.1"/>
    </source>
</evidence>
<comment type="caution">
    <text evidence="1">The sequence shown here is derived from an EMBL/GenBank/DDBJ whole genome shotgun (WGS) entry which is preliminary data.</text>
</comment>
<evidence type="ECO:0000313" key="2">
    <source>
        <dbReference type="Proteomes" id="UP000054016"/>
    </source>
</evidence>
<proteinExistence type="predicted"/>